<dbReference type="EMBL" id="JAGMUV010000032">
    <property type="protein sequence ID" value="KAH7114700.1"/>
    <property type="molecule type" value="Genomic_DNA"/>
</dbReference>
<evidence type="ECO:0000313" key="1">
    <source>
        <dbReference type="EMBL" id="KAH7114700.1"/>
    </source>
</evidence>
<gene>
    <name evidence="1" type="ORF">EDB81DRAFT_300098</name>
</gene>
<keyword evidence="2" id="KW-1185">Reference proteome</keyword>
<protein>
    <submittedName>
        <fullName evidence="1">Uncharacterized protein</fullName>
    </submittedName>
</protein>
<proteinExistence type="predicted"/>
<sequence>MFSNYQLFSSGHLPLLAFDEGMLKDLAGMDQNRQRAFVPQLNRSHLLHAWDANKRHLRAISSLRKHPNFRVRKEVTFRLDVILAMWADGALEPDRSPYTGPMSWDVPLDAGAGEIHHPF</sequence>
<reference evidence="1" key="1">
    <citation type="journal article" date="2021" name="Nat. Commun.">
        <title>Genetic determinants of endophytism in the Arabidopsis root mycobiome.</title>
        <authorList>
            <person name="Mesny F."/>
            <person name="Miyauchi S."/>
            <person name="Thiergart T."/>
            <person name="Pickel B."/>
            <person name="Atanasova L."/>
            <person name="Karlsson M."/>
            <person name="Huettel B."/>
            <person name="Barry K.W."/>
            <person name="Haridas S."/>
            <person name="Chen C."/>
            <person name="Bauer D."/>
            <person name="Andreopoulos W."/>
            <person name="Pangilinan J."/>
            <person name="LaButti K."/>
            <person name="Riley R."/>
            <person name="Lipzen A."/>
            <person name="Clum A."/>
            <person name="Drula E."/>
            <person name="Henrissat B."/>
            <person name="Kohler A."/>
            <person name="Grigoriev I.V."/>
            <person name="Martin F.M."/>
            <person name="Hacquard S."/>
        </authorList>
    </citation>
    <scope>NUCLEOTIDE SEQUENCE</scope>
    <source>
        <strain evidence="1">MPI-CAGE-AT-0147</strain>
    </source>
</reference>
<organism evidence="1 2">
    <name type="scientific">Dactylonectria macrodidyma</name>
    <dbReference type="NCBI Taxonomy" id="307937"/>
    <lineage>
        <taxon>Eukaryota</taxon>
        <taxon>Fungi</taxon>
        <taxon>Dikarya</taxon>
        <taxon>Ascomycota</taxon>
        <taxon>Pezizomycotina</taxon>
        <taxon>Sordariomycetes</taxon>
        <taxon>Hypocreomycetidae</taxon>
        <taxon>Hypocreales</taxon>
        <taxon>Nectriaceae</taxon>
        <taxon>Dactylonectria</taxon>
    </lineage>
</organism>
<dbReference type="AlphaFoldDB" id="A0A9P9D8G0"/>
<name>A0A9P9D8G0_9HYPO</name>
<dbReference type="Proteomes" id="UP000738349">
    <property type="component" value="Unassembled WGS sequence"/>
</dbReference>
<evidence type="ECO:0000313" key="2">
    <source>
        <dbReference type="Proteomes" id="UP000738349"/>
    </source>
</evidence>
<accession>A0A9P9D8G0</accession>
<comment type="caution">
    <text evidence="1">The sequence shown here is derived from an EMBL/GenBank/DDBJ whole genome shotgun (WGS) entry which is preliminary data.</text>
</comment>
<dbReference type="OrthoDB" id="10495575at2759"/>